<dbReference type="GO" id="GO:0005634">
    <property type="term" value="C:nucleus"/>
    <property type="evidence" value="ECO:0007669"/>
    <property type="project" value="UniProtKB-SubCell"/>
</dbReference>
<dbReference type="Pfam" id="PF09011">
    <property type="entry name" value="HMG_box_2"/>
    <property type="match status" value="1"/>
</dbReference>
<evidence type="ECO:0000256" key="5">
    <source>
        <dbReference type="PROSITE-ProRule" id="PRU00267"/>
    </source>
</evidence>
<dbReference type="InterPro" id="IPR050342">
    <property type="entry name" value="HMGB"/>
</dbReference>
<dbReference type="InterPro" id="IPR002404">
    <property type="entry name" value="IRS_PTB"/>
</dbReference>
<dbReference type="SUPFAM" id="SSF50729">
    <property type="entry name" value="PH domain-like"/>
    <property type="match status" value="1"/>
</dbReference>
<comment type="caution">
    <text evidence="9">The sequence shown here is derived from an EMBL/GenBank/DDBJ whole genome shotgun (WGS) entry which is preliminary data.</text>
</comment>
<dbReference type="PROSITE" id="PS50118">
    <property type="entry name" value="HMG_BOX_2"/>
    <property type="match status" value="2"/>
</dbReference>
<keyword evidence="3 5" id="KW-0238">DNA-binding</keyword>
<dbReference type="InterPro" id="IPR036910">
    <property type="entry name" value="HMG_box_dom_sf"/>
</dbReference>
<reference evidence="9" key="1">
    <citation type="submission" date="2021-02" db="EMBL/GenBank/DDBJ databases">
        <authorList>
            <person name="Nowell W R."/>
        </authorList>
    </citation>
    <scope>NUCLEOTIDE SEQUENCE</scope>
</reference>
<feature type="DNA-binding region" description="HMG box" evidence="5">
    <location>
        <begin position="11"/>
        <end position="81"/>
    </location>
</feature>
<proteinExistence type="inferred from homology"/>
<dbReference type="InterPro" id="IPR009071">
    <property type="entry name" value="HMG_box_dom"/>
</dbReference>
<dbReference type="Gene3D" id="2.30.29.30">
    <property type="entry name" value="Pleckstrin-homology domain (PH domain)/Phosphotyrosine-binding domain (PTB)"/>
    <property type="match status" value="1"/>
</dbReference>
<evidence type="ECO:0000259" key="8">
    <source>
        <dbReference type="PROSITE" id="PS50118"/>
    </source>
</evidence>
<organism evidence="9 10">
    <name type="scientific">Adineta ricciae</name>
    <name type="common">Rotifer</name>
    <dbReference type="NCBI Taxonomy" id="249248"/>
    <lineage>
        <taxon>Eukaryota</taxon>
        <taxon>Metazoa</taxon>
        <taxon>Spiralia</taxon>
        <taxon>Gnathifera</taxon>
        <taxon>Rotifera</taxon>
        <taxon>Eurotatoria</taxon>
        <taxon>Bdelloidea</taxon>
        <taxon>Adinetida</taxon>
        <taxon>Adinetidae</taxon>
        <taxon>Adineta</taxon>
    </lineage>
</organism>
<dbReference type="SMART" id="SM00398">
    <property type="entry name" value="HMG"/>
    <property type="match status" value="2"/>
</dbReference>
<dbReference type="SUPFAM" id="SSF47095">
    <property type="entry name" value="HMG-box"/>
    <property type="match status" value="2"/>
</dbReference>
<gene>
    <name evidence="9" type="ORF">EDS130_LOCUS5736</name>
</gene>
<comment type="similarity">
    <text evidence="2">Belongs to the HMGB family.</text>
</comment>
<dbReference type="PANTHER" id="PTHR48112">
    <property type="entry name" value="HIGH MOBILITY GROUP PROTEIN DSP1"/>
    <property type="match status" value="1"/>
</dbReference>
<dbReference type="CDD" id="cd21978">
    <property type="entry name" value="HMG-box_HMGB_rpt1"/>
    <property type="match status" value="1"/>
</dbReference>
<evidence type="ECO:0000256" key="2">
    <source>
        <dbReference type="ARBA" id="ARBA00008774"/>
    </source>
</evidence>
<protein>
    <recommendedName>
        <fullName evidence="8">HMG box domain-containing protein</fullName>
    </recommendedName>
</protein>
<evidence type="ECO:0000256" key="7">
    <source>
        <dbReference type="SAM" id="MobiDB-lite"/>
    </source>
</evidence>
<name>A0A813TZL7_ADIRI</name>
<evidence type="ECO:0000256" key="4">
    <source>
        <dbReference type="ARBA" id="ARBA00023242"/>
    </source>
</evidence>
<dbReference type="GO" id="GO:0003677">
    <property type="term" value="F:DNA binding"/>
    <property type="evidence" value="ECO:0007669"/>
    <property type="project" value="UniProtKB-UniRule"/>
</dbReference>
<sequence>MPKKPLDANKPRGPVTAYTLFVRTCRDELRRKYPQLTVDYNVISKKCSERWKHMNDNEKKRFNETAELQRKRYKEEMAIYVQQQQQQQQQQSATSSILLQTPATQYLVEPQQRQQHTLIIPNQTQHMTTTTLVNVPKKVAKKRERKPKDPLAPKKPLSAYFLFCADERPKVLGSQSGMSVSDVARELGVRWKNTPAEIKNKYEQAASEKKHVYQAEMAIYKHQTSNGSSPPETPQTPLTPHDYQPVYTSSSMQQHPQLQQLLKQQQVFHPYNSGDTSENPNEQAKQQYVRMLSDNSQPAYSTPASTTITDGNETKLLLTPIKLRCIQRKQKSKRHIYLTFVDNCTISTANEQPCIEIIGKTDSTPILLSECISCEFFDTIKNDFEAFIYIYYVRFTVSIYFSGEHISKKAFITKYLESIHQKKPESTREQIPGPELSYQSTTEHIIHTFDIELIPYDVIITRDHALIGHARLYFTTTDLYITSVDCNRTDLKKTIMNQCPPRDQTVLCIPYFTIKHYGNRSNIFLIELGKSTYGNGEVHMKCRSSSLASTIHLLVSPVIEERPLILSSAFQNQLLTNKRIEKLKQIHPPVQLTQENANLAMGIPRKGSVEPVVEAIKPRSVSGFFRKLIKSTTSFRRSQTFNSSQNQLEEPVIPLSTFLSTRCLDFQLGDDPQETTGNQFVRLQSQPVVNRLQSSNNTNHEVCSSMDKEEMSEGTYLDMGPPSQRVNENQEVEKQARNDETTVKVDIGVNTIISIPPAVHSAIIVGTTVHLIAEDRTGFPIGQRSFTSPASVMQPFKAQLSEQAMLSCSPNSTNMIACISNSSSSFHHPTSTNNSQQSLLLSYGIVTFDKASLPSNDTECDSTIDRRLNSNLSLLSTNNQQQPSNIYSFESILSTSSSSSSHIFRTLGENVSAQIPTPSGGIILLDENFHDQTTSYLLGPAPPLFIHEETSLSRLSSISRSHLSHIVEENITSNDSYTSLEHISSLPTILHESSLPSEKSTGLIDMTAPSNPSDNQHYELEKANDVSEENTEQSQPKLYTNIDFHQIQRRDPVGKVKIDEQTAPFVL</sequence>
<dbReference type="OrthoDB" id="1919336at2759"/>
<dbReference type="EMBL" id="CAJNOJ010000016">
    <property type="protein sequence ID" value="CAF0818724.1"/>
    <property type="molecule type" value="Genomic_DNA"/>
</dbReference>
<evidence type="ECO:0000313" key="9">
    <source>
        <dbReference type="EMBL" id="CAF0818724.1"/>
    </source>
</evidence>
<feature type="region of interest" description="Disordered" evidence="7">
    <location>
        <begin position="996"/>
        <end position="1036"/>
    </location>
</feature>
<evidence type="ECO:0000313" key="10">
    <source>
        <dbReference type="Proteomes" id="UP000663852"/>
    </source>
</evidence>
<dbReference type="AlphaFoldDB" id="A0A813TZL7"/>
<dbReference type="InterPro" id="IPR011993">
    <property type="entry name" value="PH-like_dom_sf"/>
</dbReference>
<dbReference type="Proteomes" id="UP000663852">
    <property type="component" value="Unassembled WGS sequence"/>
</dbReference>
<evidence type="ECO:0000256" key="1">
    <source>
        <dbReference type="ARBA" id="ARBA00004123"/>
    </source>
</evidence>
<feature type="coiled-coil region" evidence="6">
    <location>
        <begin position="63"/>
        <end position="90"/>
    </location>
</feature>
<feature type="DNA-binding region" description="HMG box" evidence="5">
    <location>
        <begin position="153"/>
        <end position="221"/>
    </location>
</feature>
<accession>A0A813TZL7</accession>
<dbReference type="PANTHER" id="PTHR48112:SF32">
    <property type="entry name" value="HIGH MOBILITY GROUP PROTEIN B3"/>
    <property type="match status" value="1"/>
</dbReference>
<evidence type="ECO:0000256" key="3">
    <source>
        <dbReference type="ARBA" id="ARBA00023125"/>
    </source>
</evidence>
<feature type="domain" description="HMG box" evidence="8">
    <location>
        <begin position="11"/>
        <end position="81"/>
    </location>
</feature>
<dbReference type="Pfam" id="PF00505">
    <property type="entry name" value="HMG_box"/>
    <property type="match status" value="1"/>
</dbReference>
<dbReference type="Gene3D" id="1.10.30.10">
    <property type="entry name" value="High mobility group box domain"/>
    <property type="match status" value="2"/>
</dbReference>
<keyword evidence="4 5" id="KW-0539">Nucleus</keyword>
<comment type="subcellular location">
    <subcellularLocation>
        <location evidence="1">Nucleus</location>
    </subcellularLocation>
</comment>
<evidence type="ECO:0000256" key="6">
    <source>
        <dbReference type="SAM" id="Coils"/>
    </source>
</evidence>
<feature type="compositionally biased region" description="Basic and acidic residues" evidence="7">
    <location>
        <begin position="1016"/>
        <end position="1025"/>
    </location>
</feature>
<feature type="region of interest" description="Disordered" evidence="7">
    <location>
        <begin position="716"/>
        <end position="739"/>
    </location>
</feature>
<dbReference type="Pfam" id="PF02174">
    <property type="entry name" value="IRS"/>
    <property type="match status" value="1"/>
</dbReference>
<feature type="domain" description="HMG box" evidence="8">
    <location>
        <begin position="153"/>
        <end position="221"/>
    </location>
</feature>
<keyword evidence="6" id="KW-0175">Coiled coil</keyword>